<protein>
    <submittedName>
        <fullName evidence="3">Uncharacterized protein</fullName>
    </submittedName>
</protein>
<dbReference type="EMBL" id="UOGG01000052">
    <property type="protein sequence ID" value="VAX28173.1"/>
    <property type="molecule type" value="Genomic_DNA"/>
</dbReference>
<organism evidence="3">
    <name type="scientific">hydrothermal vent metagenome</name>
    <dbReference type="NCBI Taxonomy" id="652676"/>
    <lineage>
        <taxon>unclassified sequences</taxon>
        <taxon>metagenomes</taxon>
        <taxon>ecological metagenomes</taxon>
    </lineage>
</organism>
<name>A0A3B1CU85_9ZZZZ</name>
<dbReference type="AlphaFoldDB" id="A0A3B1CU85"/>
<proteinExistence type="predicted"/>
<gene>
    <name evidence="3" type="ORF">MNBD_NITROSPINAE05-799</name>
</gene>
<evidence type="ECO:0000256" key="2">
    <source>
        <dbReference type="SAM" id="Phobius"/>
    </source>
</evidence>
<keyword evidence="2" id="KW-0472">Membrane</keyword>
<accession>A0A3B1CU85</accession>
<feature type="transmembrane region" description="Helical" evidence="2">
    <location>
        <begin position="12"/>
        <end position="32"/>
    </location>
</feature>
<keyword evidence="2" id="KW-0812">Transmembrane</keyword>
<evidence type="ECO:0000256" key="1">
    <source>
        <dbReference type="SAM" id="Coils"/>
    </source>
</evidence>
<feature type="coiled-coil region" evidence="1">
    <location>
        <begin position="32"/>
        <end position="59"/>
    </location>
</feature>
<keyword evidence="1" id="KW-0175">Coiled coil</keyword>
<reference evidence="3" key="1">
    <citation type="submission" date="2018-06" db="EMBL/GenBank/DDBJ databases">
        <authorList>
            <person name="Zhirakovskaya E."/>
        </authorList>
    </citation>
    <scope>NUCLEOTIDE SEQUENCE</scope>
</reference>
<keyword evidence="2" id="KW-1133">Transmembrane helix</keyword>
<sequence length="118" mass="13619">MTVEVFRAVTPYLTFFLAVLIAIIAWFLKWMASGTRAELRDIKKNIDSLESEIRGLEKDRRVDQKYNFEQYVDKESFYLAVGKTEGLISRIFDQLNELGQSVHEIIGAVNAKNSEKIE</sequence>
<evidence type="ECO:0000313" key="3">
    <source>
        <dbReference type="EMBL" id="VAX28173.1"/>
    </source>
</evidence>